<accession>A0A8H8CVI6</accession>
<organism evidence="1 2">
    <name type="scientific">Ajellomyces capsulatus</name>
    <name type="common">Darling's disease fungus</name>
    <name type="synonym">Histoplasma capsulatum</name>
    <dbReference type="NCBI Taxonomy" id="5037"/>
    <lineage>
        <taxon>Eukaryota</taxon>
        <taxon>Fungi</taxon>
        <taxon>Dikarya</taxon>
        <taxon>Ascomycota</taxon>
        <taxon>Pezizomycotina</taxon>
        <taxon>Eurotiomycetes</taxon>
        <taxon>Eurotiomycetidae</taxon>
        <taxon>Onygenales</taxon>
        <taxon>Ajellomycetaceae</taxon>
        <taxon>Histoplasma</taxon>
    </lineage>
</organism>
<evidence type="ECO:0000313" key="2">
    <source>
        <dbReference type="Proteomes" id="UP000670092"/>
    </source>
</evidence>
<gene>
    <name evidence="1" type="ORF">I7I52_08644</name>
</gene>
<comment type="caution">
    <text evidence="1">The sequence shown here is derived from an EMBL/GenBank/DDBJ whole genome shotgun (WGS) entry which is preliminary data.</text>
</comment>
<evidence type="ECO:0000313" key="1">
    <source>
        <dbReference type="EMBL" id="KAG5291347.1"/>
    </source>
</evidence>
<dbReference type="EMBL" id="JAEVHI010000005">
    <property type="protein sequence ID" value="KAG5291347.1"/>
    <property type="molecule type" value="Genomic_DNA"/>
</dbReference>
<dbReference type="Proteomes" id="UP000670092">
    <property type="component" value="Unassembled WGS sequence"/>
</dbReference>
<sequence length="86" mass="9829">MHFSLHKYTSQQQWAIDVCTTPNDTTMRCAFFALSLSALGREKKWKDGGIKYPVLRSFRLVGEFSGEFSTHRSFACIERGARDGSY</sequence>
<dbReference type="VEuPathDB" id="FungiDB:I7I52_08644"/>
<dbReference type="AlphaFoldDB" id="A0A8H8CVI6"/>
<name>A0A8H8CVI6_AJECA</name>
<protein>
    <submittedName>
        <fullName evidence="1">Uncharacterized protein</fullName>
    </submittedName>
</protein>
<reference evidence="1 2" key="1">
    <citation type="submission" date="2021-01" db="EMBL/GenBank/DDBJ databases">
        <title>Chromosome-level genome assembly of a human fungal pathogen reveals clustering of transcriptionally co-regulated genes.</title>
        <authorList>
            <person name="Voorhies M."/>
            <person name="Cohen S."/>
            <person name="Shea T.P."/>
            <person name="Petrus S."/>
            <person name="Munoz J.F."/>
            <person name="Poplawski S."/>
            <person name="Goldman W.E."/>
            <person name="Michael T."/>
            <person name="Cuomo C.A."/>
            <person name="Sil A."/>
            <person name="Beyhan S."/>
        </authorList>
    </citation>
    <scope>NUCLEOTIDE SEQUENCE [LARGE SCALE GENOMIC DNA]</scope>
    <source>
        <strain evidence="1 2">G184AR</strain>
    </source>
</reference>
<proteinExistence type="predicted"/>